<dbReference type="SMART" id="SM00724">
    <property type="entry name" value="TLC"/>
    <property type="match status" value="1"/>
</dbReference>
<feature type="transmembrane region" description="Helical" evidence="7">
    <location>
        <begin position="33"/>
        <end position="58"/>
    </location>
</feature>
<dbReference type="InterPro" id="IPR006634">
    <property type="entry name" value="TLC-dom"/>
</dbReference>
<evidence type="ECO:0000313" key="9">
    <source>
        <dbReference type="EMBL" id="CUE99299.1"/>
    </source>
</evidence>
<evidence type="ECO:0000259" key="8">
    <source>
        <dbReference type="PROSITE" id="PS50922"/>
    </source>
</evidence>
<dbReference type="PANTHER" id="PTHR13439">
    <property type="entry name" value="CT120 PROTEIN"/>
    <property type="match status" value="1"/>
</dbReference>
<dbReference type="PANTHER" id="PTHR13439:SF0">
    <property type="entry name" value="TOPOISOMERASE I DAMAGE AFFECTED PROTEIN 4"/>
    <property type="match status" value="1"/>
</dbReference>
<feature type="domain" description="TLC" evidence="8">
    <location>
        <begin position="18"/>
        <end position="267"/>
    </location>
</feature>
<evidence type="ECO:0000256" key="6">
    <source>
        <dbReference type="SAM" id="MobiDB-lite"/>
    </source>
</evidence>
<dbReference type="OMA" id="GYYTGCF"/>
<dbReference type="Proteomes" id="UP000051952">
    <property type="component" value="Unassembled WGS sequence"/>
</dbReference>
<feature type="transmembrane region" description="Helical" evidence="7">
    <location>
        <begin position="194"/>
        <end position="220"/>
    </location>
</feature>
<keyword evidence="3 7" id="KW-1133">Transmembrane helix</keyword>
<feature type="transmembrane region" description="Helical" evidence="7">
    <location>
        <begin position="140"/>
        <end position="157"/>
    </location>
</feature>
<dbReference type="GO" id="GO:0016020">
    <property type="term" value="C:membrane"/>
    <property type="evidence" value="ECO:0007669"/>
    <property type="project" value="UniProtKB-SubCell"/>
</dbReference>
<dbReference type="VEuPathDB" id="TriTrypDB:BSAL_58005"/>
<dbReference type="Pfam" id="PF03798">
    <property type="entry name" value="TRAM_LAG1_CLN8"/>
    <property type="match status" value="1"/>
</dbReference>
<dbReference type="OrthoDB" id="276006at2759"/>
<evidence type="ECO:0000256" key="2">
    <source>
        <dbReference type="ARBA" id="ARBA00022692"/>
    </source>
</evidence>
<name>A0A0S4IR24_BODSA</name>
<sequence length="310" mass="34989">MSSPAFLGAFGSTESQYSYYEIFIHPFVRDAEIIIAATIGYFVVQFATMAMMPYISLAYRKLSKTDQQNFAIRVVSIVNGFVMFNSAFIFLDELRRNNWTLHDRHYEEIPGYRPYRLMIVGYFLWDLLVCVGYRWGAMWTIHAIVSFLGTYFLAFPFSDQYAAYYTGMFETSNAFIHSAALLKMLKIHLGLASLLEYIFAGLFFFIRVLGGTFVTLSWYVDMVPRLLAGRGHSHFTIAVCLLSVAVVMVLQYVWFWEIVKIATGRGDAPSVVSSDSNDDDKKATNGSSSTSATSPASTTTRRRGAAPKVE</sequence>
<accession>A0A0S4IR24</accession>
<comment type="subcellular location">
    <subcellularLocation>
        <location evidence="1">Membrane</location>
        <topology evidence="1">Multi-pass membrane protein</topology>
    </subcellularLocation>
</comment>
<dbReference type="EMBL" id="CYKH01000223">
    <property type="protein sequence ID" value="CUE99299.1"/>
    <property type="molecule type" value="Genomic_DNA"/>
</dbReference>
<feature type="compositionally biased region" description="Low complexity" evidence="6">
    <location>
        <begin position="284"/>
        <end position="299"/>
    </location>
</feature>
<organism evidence="9 10">
    <name type="scientific">Bodo saltans</name>
    <name type="common">Flagellated protozoan</name>
    <dbReference type="NCBI Taxonomy" id="75058"/>
    <lineage>
        <taxon>Eukaryota</taxon>
        <taxon>Discoba</taxon>
        <taxon>Euglenozoa</taxon>
        <taxon>Kinetoplastea</taxon>
        <taxon>Metakinetoplastina</taxon>
        <taxon>Eubodonida</taxon>
        <taxon>Bodonidae</taxon>
        <taxon>Bodo</taxon>
    </lineage>
</organism>
<dbReference type="GO" id="GO:0005783">
    <property type="term" value="C:endoplasmic reticulum"/>
    <property type="evidence" value="ECO:0007669"/>
    <property type="project" value="TreeGrafter"/>
</dbReference>
<reference evidence="10" key="1">
    <citation type="submission" date="2015-09" db="EMBL/GenBank/DDBJ databases">
        <authorList>
            <consortium name="Pathogen Informatics"/>
        </authorList>
    </citation>
    <scope>NUCLEOTIDE SEQUENCE [LARGE SCALE GENOMIC DNA]</scope>
    <source>
        <strain evidence="10">Lake Konstanz</strain>
    </source>
</reference>
<feature type="region of interest" description="Disordered" evidence="6">
    <location>
        <begin position="266"/>
        <end position="310"/>
    </location>
</feature>
<evidence type="ECO:0000256" key="4">
    <source>
        <dbReference type="ARBA" id="ARBA00023136"/>
    </source>
</evidence>
<evidence type="ECO:0000256" key="7">
    <source>
        <dbReference type="SAM" id="Phobius"/>
    </source>
</evidence>
<evidence type="ECO:0000256" key="5">
    <source>
        <dbReference type="PROSITE-ProRule" id="PRU00205"/>
    </source>
</evidence>
<feature type="compositionally biased region" description="Basic residues" evidence="6">
    <location>
        <begin position="300"/>
        <end position="310"/>
    </location>
</feature>
<dbReference type="AlphaFoldDB" id="A0A0S4IR24"/>
<feature type="transmembrane region" description="Helical" evidence="7">
    <location>
        <begin position="232"/>
        <end position="255"/>
    </location>
</feature>
<protein>
    <submittedName>
        <fullName evidence="9">Transmembrane protein, putative</fullName>
    </submittedName>
</protein>
<keyword evidence="4 5" id="KW-0472">Membrane</keyword>
<evidence type="ECO:0000313" key="10">
    <source>
        <dbReference type="Proteomes" id="UP000051952"/>
    </source>
</evidence>
<keyword evidence="10" id="KW-1185">Reference proteome</keyword>
<keyword evidence="2 5" id="KW-0812">Transmembrane</keyword>
<proteinExistence type="predicted"/>
<feature type="transmembrane region" description="Helical" evidence="7">
    <location>
        <begin position="70"/>
        <end position="91"/>
    </location>
</feature>
<dbReference type="PROSITE" id="PS50922">
    <property type="entry name" value="TLC"/>
    <property type="match status" value="1"/>
</dbReference>
<dbReference type="GO" id="GO:0055088">
    <property type="term" value="P:lipid homeostasis"/>
    <property type="evidence" value="ECO:0007669"/>
    <property type="project" value="TreeGrafter"/>
</dbReference>
<dbReference type="InterPro" id="IPR050846">
    <property type="entry name" value="TLCD"/>
</dbReference>
<evidence type="ECO:0000256" key="3">
    <source>
        <dbReference type="ARBA" id="ARBA00022989"/>
    </source>
</evidence>
<evidence type="ECO:0000256" key="1">
    <source>
        <dbReference type="ARBA" id="ARBA00004141"/>
    </source>
</evidence>
<gene>
    <name evidence="9" type="ORF">BSAL_58005</name>
</gene>